<feature type="domain" description="Non-reducing end beta-L-arabinofuranosidase-like GH127 catalytic" evidence="1">
    <location>
        <begin position="20"/>
        <end position="388"/>
    </location>
</feature>
<dbReference type="RefSeq" id="WP_161597345.1">
    <property type="nucleotide sequence ID" value="NZ_QGQD01000055.1"/>
</dbReference>
<protein>
    <recommendedName>
        <fullName evidence="6">Non-reducing end beta-L-arabinofuranosidase</fullName>
    </recommendedName>
</protein>
<dbReference type="STRING" id="180332.GCA_000797495_04140"/>
<dbReference type="Pfam" id="PF20736">
    <property type="entry name" value="Glyco_hydro127M"/>
    <property type="match status" value="1"/>
</dbReference>
<dbReference type="InterPro" id="IPR012878">
    <property type="entry name" value="Beta-AFase-like_GH127_cat"/>
</dbReference>
<dbReference type="InterPro" id="IPR049046">
    <property type="entry name" value="Beta-AFase-like_GH127_middle"/>
</dbReference>
<dbReference type="SUPFAM" id="SSF48208">
    <property type="entry name" value="Six-hairpin glycosidases"/>
    <property type="match status" value="1"/>
</dbReference>
<dbReference type="InterPro" id="IPR008928">
    <property type="entry name" value="6-hairpin_glycosidase_sf"/>
</dbReference>
<name>A0A4U8Q6F7_9FIRM</name>
<dbReference type="GO" id="GO:0005975">
    <property type="term" value="P:carbohydrate metabolic process"/>
    <property type="evidence" value="ECO:0007669"/>
    <property type="project" value="InterPro"/>
</dbReference>
<proteinExistence type="predicted"/>
<feature type="domain" description="Glycoside hydrolase GH146 substrate-binding" evidence="2">
    <location>
        <begin position="622"/>
        <end position="749"/>
    </location>
</feature>
<sequence>MNTEKNCRNIAIYEFAYDKIKLTDPEWSHAFRLEEEYLATLNPDRLLAGFLETAGYRPKAERYPGWEMTEIQGHTLGHFLTAAAQIYASAKNPLWLEKMDYIIEELYRCQQEDGYLFASPREIFDRVENGQPAWVPWYTMHKILSGIIKVYEITNHQTAYRIMGRLGTWIADRTEGWTKEIRDRVLSVEYGGMNDCLYDLFLITGEERFARAAHQFDERTLFEALHDQKDVLNGLHANTTIPKILGALKRYMVFGKTEKFYLVTAQNFWEIVVKHHTYATGGNSEWEHFGEPDVLDAERTACNCETCNTYNMLKLSLWLFQITGDKKYMDYYDHTKLNAILASQNPETGMTMYFQPMETGYFKVFTTPYSSFWCCTGSGMENFTKLQEGIYFHNEEGIYICRYVSSDLVWTNGRIALKMEVVIQEDTLAVRIRFAEVPGRKFSLYLRIPDWLEEDTELFLNGTYLKGEIQNGYVFISREWVQNDMLDLHMKMTLKIQGLPDNERVAAFSYGPYLLSAGLGNVMMDMTVTGVDVFVPQKEITVKDYLILQDVEINDWKKHIERYLVKEKGRVAFRLNNQGEELIFTPHYARYRDRYGIYFRLYKKESRELVNLLEKEKQAKRLKNVMTDVIPVGNDQYELAHGIKGEKTDTMRLNGHPYRFCREDGWFSYRMKLQNEKQELCMTLCGQDVGNSYRIVVDGVTLVEDVVKKEKDEFYQAAYQLPLMSKPDHEKIITVKFQNLTGEGTFRIFDELYLKKCDERNK</sequence>
<evidence type="ECO:0008006" key="6">
    <source>
        <dbReference type="Google" id="ProtNLM"/>
    </source>
</evidence>
<feature type="domain" description="Non-reducing end beta-L-arabinofuranosidase-like GH127 middle" evidence="3">
    <location>
        <begin position="398"/>
        <end position="492"/>
    </location>
</feature>
<evidence type="ECO:0000313" key="4">
    <source>
        <dbReference type="EMBL" id="TLD00462.1"/>
    </source>
</evidence>
<dbReference type="PANTHER" id="PTHR31151:SF0">
    <property type="entry name" value="PROLINE-TRNA LIGASE (DUF1680)"/>
    <property type="match status" value="1"/>
</dbReference>
<dbReference type="PANTHER" id="PTHR31151">
    <property type="entry name" value="PROLINE-TRNA LIGASE (DUF1680)"/>
    <property type="match status" value="1"/>
</dbReference>
<keyword evidence="5" id="KW-1185">Reference proteome</keyword>
<evidence type="ECO:0000313" key="5">
    <source>
        <dbReference type="Proteomes" id="UP000306509"/>
    </source>
</evidence>
<dbReference type="Proteomes" id="UP000306509">
    <property type="component" value="Unassembled WGS sequence"/>
</dbReference>
<dbReference type="AlphaFoldDB" id="A0A4U8Q6F7"/>
<evidence type="ECO:0000259" key="3">
    <source>
        <dbReference type="Pfam" id="PF20736"/>
    </source>
</evidence>
<evidence type="ECO:0000259" key="2">
    <source>
        <dbReference type="Pfam" id="PF20620"/>
    </source>
</evidence>
<organism evidence="4 5">
    <name type="scientific">Robinsoniella peoriensis</name>
    <dbReference type="NCBI Taxonomy" id="180332"/>
    <lineage>
        <taxon>Bacteria</taxon>
        <taxon>Bacillati</taxon>
        <taxon>Bacillota</taxon>
        <taxon>Clostridia</taxon>
        <taxon>Lachnospirales</taxon>
        <taxon>Lachnospiraceae</taxon>
        <taxon>Robinsoniella</taxon>
    </lineage>
</organism>
<reference evidence="4 5" key="1">
    <citation type="journal article" date="2019" name="Anaerobe">
        <title>Detection of Robinsoniella peoriensis in multiple bone samples of a trauma patient.</title>
        <authorList>
            <person name="Schrottner P."/>
            <person name="Hartwich K."/>
            <person name="Bunk B."/>
            <person name="Schober I."/>
            <person name="Helbig S."/>
            <person name="Rudolph W.W."/>
            <person name="Gunzer F."/>
        </authorList>
    </citation>
    <scope>NUCLEOTIDE SEQUENCE [LARGE SCALE GENOMIC DNA]</scope>
    <source>
        <strain evidence="4 5">DSM 106044</strain>
    </source>
</reference>
<accession>A0A4U8Q6F7</accession>
<gene>
    <name evidence="4" type="ORF">DSM106044_02775</name>
</gene>
<evidence type="ECO:0000259" key="1">
    <source>
        <dbReference type="Pfam" id="PF07944"/>
    </source>
</evidence>
<dbReference type="Pfam" id="PF20620">
    <property type="entry name" value="DUF6805"/>
    <property type="match status" value="1"/>
</dbReference>
<comment type="caution">
    <text evidence="4">The sequence shown here is derived from an EMBL/GenBank/DDBJ whole genome shotgun (WGS) entry which is preliminary data.</text>
</comment>
<dbReference type="Pfam" id="PF07944">
    <property type="entry name" value="Beta-AFase-like_GH127_cat"/>
    <property type="match status" value="1"/>
</dbReference>
<dbReference type="InterPro" id="IPR046544">
    <property type="entry name" value="GH146_SB_dom"/>
</dbReference>
<dbReference type="EMBL" id="QGQD01000055">
    <property type="protein sequence ID" value="TLD00462.1"/>
    <property type="molecule type" value="Genomic_DNA"/>
</dbReference>